<gene>
    <name evidence="2" type="ORF">GCM10010841_15970</name>
</gene>
<comment type="caution">
    <text evidence="2">The sequence shown here is derived from an EMBL/GenBank/DDBJ whole genome shotgun (WGS) entry which is preliminary data.</text>
</comment>
<dbReference type="Proteomes" id="UP000661918">
    <property type="component" value="Unassembled WGS sequence"/>
</dbReference>
<organism evidence="2 3">
    <name type="scientific">Deinococcus aerophilus</name>
    <dbReference type="NCBI Taxonomy" id="522488"/>
    <lineage>
        <taxon>Bacteria</taxon>
        <taxon>Thermotogati</taxon>
        <taxon>Deinococcota</taxon>
        <taxon>Deinococci</taxon>
        <taxon>Deinococcales</taxon>
        <taxon>Deinococcaceae</taxon>
        <taxon>Deinococcus</taxon>
    </lineage>
</organism>
<evidence type="ECO:0000313" key="3">
    <source>
        <dbReference type="Proteomes" id="UP000661918"/>
    </source>
</evidence>
<reference evidence="3" key="1">
    <citation type="journal article" date="2019" name="Int. J. Syst. Evol. Microbiol.">
        <title>The Global Catalogue of Microorganisms (GCM) 10K type strain sequencing project: providing services to taxonomists for standard genome sequencing and annotation.</title>
        <authorList>
            <consortium name="The Broad Institute Genomics Platform"/>
            <consortium name="The Broad Institute Genome Sequencing Center for Infectious Disease"/>
            <person name="Wu L."/>
            <person name="Ma J."/>
        </authorList>
    </citation>
    <scope>NUCLEOTIDE SEQUENCE [LARGE SCALE GENOMIC DNA]</scope>
    <source>
        <strain evidence="3">JCM 15443</strain>
    </source>
</reference>
<sequence>MDVPWLKVLSAHKSLCLSLACRPDATLGGMSSAPSEAVKHDHARHEPYLREALALAHESLAAGSSPIGAVLVDADGQIVARGRNRVGEDQSAEHVGHASVAHAEMDVFFQVGKLESPETLTLYTSLEPCLMCGGASALLGVGRVVWATDDAWGGSGRLIKWTDHPAMQDTEVVACPLPELESEGARLFAPEAKRAFPDEGWALWRGRYPAETEGV</sequence>
<dbReference type="InterPro" id="IPR002125">
    <property type="entry name" value="CMP_dCMP_dom"/>
</dbReference>
<evidence type="ECO:0000313" key="2">
    <source>
        <dbReference type="EMBL" id="GGM08470.1"/>
    </source>
</evidence>
<dbReference type="CDD" id="cd01285">
    <property type="entry name" value="nucleoside_deaminase"/>
    <property type="match status" value="1"/>
</dbReference>
<dbReference type="PANTHER" id="PTHR11079">
    <property type="entry name" value="CYTOSINE DEAMINASE FAMILY MEMBER"/>
    <property type="match status" value="1"/>
</dbReference>
<dbReference type="Gene3D" id="3.40.140.10">
    <property type="entry name" value="Cytidine Deaminase, domain 2"/>
    <property type="match status" value="1"/>
</dbReference>
<dbReference type="PANTHER" id="PTHR11079:SF179">
    <property type="entry name" value="TRNA(ADENINE(34)) DEAMINASE, CHLOROPLASTIC"/>
    <property type="match status" value="1"/>
</dbReference>
<feature type="domain" description="CMP/dCMP-type deaminase" evidence="1">
    <location>
        <begin position="43"/>
        <end position="158"/>
    </location>
</feature>
<dbReference type="SUPFAM" id="SSF53927">
    <property type="entry name" value="Cytidine deaminase-like"/>
    <property type="match status" value="1"/>
</dbReference>
<keyword evidence="3" id="KW-1185">Reference proteome</keyword>
<dbReference type="Pfam" id="PF00383">
    <property type="entry name" value="dCMP_cyt_deam_1"/>
    <property type="match status" value="1"/>
</dbReference>
<evidence type="ECO:0000259" key="1">
    <source>
        <dbReference type="PROSITE" id="PS51747"/>
    </source>
</evidence>
<proteinExistence type="predicted"/>
<accession>A0ABQ2GSG1</accession>
<name>A0ABQ2GSG1_9DEIO</name>
<protein>
    <recommendedName>
        <fullName evidence="1">CMP/dCMP-type deaminase domain-containing protein</fullName>
    </recommendedName>
</protein>
<dbReference type="InterPro" id="IPR016193">
    <property type="entry name" value="Cytidine_deaminase-like"/>
</dbReference>
<dbReference type="PROSITE" id="PS51747">
    <property type="entry name" value="CYT_DCMP_DEAMINASES_2"/>
    <property type="match status" value="1"/>
</dbReference>
<dbReference type="EMBL" id="BMOM01000010">
    <property type="protein sequence ID" value="GGM08470.1"/>
    <property type="molecule type" value="Genomic_DNA"/>
</dbReference>